<organism evidence="1">
    <name type="scientific">Rhizophagus irregularis (strain DAOM 181602 / DAOM 197198 / MUCL 43194)</name>
    <name type="common">Arbuscular mycorrhizal fungus</name>
    <name type="synonym">Glomus intraradices</name>
    <dbReference type="NCBI Taxonomy" id="747089"/>
    <lineage>
        <taxon>Eukaryota</taxon>
        <taxon>Fungi</taxon>
        <taxon>Fungi incertae sedis</taxon>
        <taxon>Mucoromycota</taxon>
        <taxon>Glomeromycotina</taxon>
        <taxon>Glomeromycetes</taxon>
        <taxon>Glomerales</taxon>
        <taxon>Glomeraceae</taxon>
        <taxon>Rhizophagus</taxon>
    </lineage>
</organism>
<dbReference type="HOGENOM" id="CLU_1886864_0_0_1"/>
<name>U9SS49_RHIID</name>
<proteinExistence type="predicted"/>
<gene>
    <name evidence="1" type="ORF">GLOINDRAFT_10202</name>
</gene>
<dbReference type="AlphaFoldDB" id="U9SS49"/>
<reference evidence="1" key="1">
    <citation type="submission" date="2013-07" db="EMBL/GenBank/DDBJ databases">
        <title>The genome of an arbuscular mycorrhizal fungus provides insights into the evolution of the oldest plant symbiosis.</title>
        <authorList>
            <consortium name="DOE Joint Genome Institute"/>
            <person name="Tisserant E."/>
            <person name="Malbreil M."/>
            <person name="Kuo A."/>
            <person name="Kohler A."/>
            <person name="Symeonidi A."/>
            <person name="Balestrini R."/>
            <person name="Charron P."/>
            <person name="Duensing N."/>
            <person name="Frei-dit-Frey N."/>
            <person name="Gianinazzi-Pearson V."/>
            <person name="Gilbert B."/>
            <person name="Handa Y."/>
            <person name="Hijri M."/>
            <person name="Kaul R."/>
            <person name="Kawaguchi M."/>
            <person name="Krajinski F."/>
            <person name="Lammers P."/>
            <person name="Lapierre D."/>
            <person name="Masclaux F.G."/>
            <person name="Murat C."/>
            <person name="Morin E."/>
            <person name="Ndikumana S."/>
            <person name="Pagni M."/>
            <person name="Petitpierre D."/>
            <person name="Requena N."/>
            <person name="Rosikiewicz P."/>
            <person name="Riley R."/>
            <person name="Saito K."/>
            <person name="San Clemente H."/>
            <person name="Shapiro H."/>
            <person name="van Tuinen D."/>
            <person name="Becard G."/>
            <person name="Bonfante P."/>
            <person name="Paszkowski U."/>
            <person name="Shachar-Hill Y."/>
            <person name="Young J.P."/>
            <person name="Sanders I.R."/>
            <person name="Henrissat B."/>
            <person name="Rensing S.A."/>
            <person name="Grigoriev I.V."/>
            <person name="Corradi N."/>
            <person name="Roux C."/>
            <person name="Martin F."/>
        </authorList>
    </citation>
    <scope>NUCLEOTIDE SEQUENCE</scope>
    <source>
        <strain evidence="1">DAOM 197198</strain>
    </source>
</reference>
<sequence>MSCLDLKTKLKNFVEDELFLTIGIAKKKTISIKTAIRWLRVLGYSFQQYHHGIYYNGYERKDMLQYQKELLEKIFDHENYMSKYEGEFIDQICPNLPERGKKRVLDEGCQDAGLNTMKLDFKDGGCQLEYYETGL</sequence>
<dbReference type="PANTHER" id="PTHR35871:SF1">
    <property type="entry name" value="CXC1-LIKE CYSTEINE CLUSTER ASSOCIATED WITH KDZ TRANSPOSASES DOMAIN-CONTAINING PROTEIN"/>
    <property type="match status" value="1"/>
</dbReference>
<evidence type="ECO:0000313" key="1">
    <source>
        <dbReference type="EMBL" id="ERZ98778.1"/>
    </source>
</evidence>
<protein>
    <submittedName>
        <fullName evidence="1">Uncharacterized protein</fullName>
    </submittedName>
</protein>
<accession>U9SS49</accession>
<dbReference type="EMBL" id="KI298508">
    <property type="protein sequence ID" value="ERZ98778.1"/>
    <property type="molecule type" value="Genomic_DNA"/>
</dbReference>
<dbReference type="PANTHER" id="PTHR35871">
    <property type="entry name" value="EXPRESSED PROTEIN"/>
    <property type="match status" value="1"/>
</dbReference>